<evidence type="ECO:0000256" key="5">
    <source>
        <dbReference type="ARBA" id="ARBA00022827"/>
    </source>
</evidence>
<evidence type="ECO:0000256" key="2">
    <source>
        <dbReference type="ARBA" id="ARBA00009347"/>
    </source>
</evidence>
<dbReference type="EMBL" id="CADIJZ010000032">
    <property type="protein sequence ID" value="CAB3735042.1"/>
    <property type="molecule type" value="Genomic_DNA"/>
</dbReference>
<dbReference type="Proteomes" id="UP000494205">
    <property type="component" value="Unassembled WGS sequence"/>
</dbReference>
<evidence type="ECO:0000256" key="9">
    <source>
        <dbReference type="ARBA" id="ARBA00065214"/>
    </source>
</evidence>
<dbReference type="InterPro" id="IPR037069">
    <property type="entry name" value="AcylCoA_DH/ox_N_sf"/>
</dbReference>
<dbReference type="FunFam" id="1.10.540.10:FF:000026">
    <property type="entry name" value="Acyl-CoA dehydrogenase medium chain"/>
    <property type="match status" value="1"/>
</dbReference>
<comment type="similarity">
    <text evidence="2">Belongs to the acyl-CoA dehydrogenase family.</text>
</comment>
<reference evidence="16 19" key="2">
    <citation type="submission" date="2020-04" db="EMBL/GenBank/DDBJ databases">
        <authorList>
            <person name="De Canck E."/>
        </authorList>
    </citation>
    <scope>NUCLEOTIDE SEQUENCE [LARGE SCALE GENOMIC DNA]</scope>
    <source>
        <strain evidence="16 19">LMG 27174</strain>
    </source>
</reference>
<comment type="function">
    <text evidence="8">Catalyzes the conversion 3-sulfinopropanoyl-CoA (3SP-CoA) to propanoyl-CoA by abstraction of sulfite. Does not show dehydrogenase activity.</text>
</comment>
<reference evidence="17 18" key="1">
    <citation type="submission" date="2018-01" db="EMBL/GenBank/DDBJ databases">
        <title>Whole genome analyses suggest that Burkholderia sensu lato contains two further novel genera in the rhizoxinica-symbiotica group Mycetohabitans gen. nov., and Trinickia gen. nov.: implications for the evolution of diazotrophy and nodulation in the Burkholderiaceae.</title>
        <authorList>
            <person name="Estrada-de los Santos P."/>
            <person name="Palmer M."/>
            <person name="Chavez-Ramirez B."/>
            <person name="Beukes C."/>
            <person name="Steenkamp E.T."/>
            <person name="Hirsch A.M."/>
            <person name="Manyaka P."/>
            <person name="Maluk M."/>
            <person name="Lafos M."/>
            <person name="Crook M."/>
            <person name="Gross E."/>
            <person name="Simon M.F."/>
            <person name="Bueno dos Reis Junior F."/>
            <person name="Poole P.S."/>
            <person name="Venter S.N."/>
            <person name="James E.K."/>
        </authorList>
    </citation>
    <scope>NUCLEOTIDE SEQUENCE [LARGE SCALE GENOMIC DNA]</scope>
    <source>
        <strain evidence="17 18">WSM 3937</strain>
    </source>
</reference>
<dbReference type="AlphaFoldDB" id="A0A2N7W571"/>
<evidence type="ECO:0000256" key="11">
    <source>
        <dbReference type="ARBA" id="ARBA00068311"/>
    </source>
</evidence>
<dbReference type="Gene3D" id="1.10.540.10">
    <property type="entry name" value="Acyl-CoA dehydrogenase/oxidase, N-terminal domain"/>
    <property type="match status" value="1"/>
</dbReference>
<dbReference type="Pfam" id="PF02770">
    <property type="entry name" value="Acyl-CoA_dh_M"/>
    <property type="match status" value="1"/>
</dbReference>
<dbReference type="InterPro" id="IPR009100">
    <property type="entry name" value="AcylCoA_DH/oxidase_NM_dom_sf"/>
</dbReference>
<dbReference type="InterPro" id="IPR036250">
    <property type="entry name" value="AcylCo_DH-like_C"/>
</dbReference>
<dbReference type="FunFam" id="2.40.110.10:FF:000002">
    <property type="entry name" value="Acyl-CoA dehydrogenase fadE12"/>
    <property type="match status" value="1"/>
</dbReference>
<feature type="domain" description="Acyl-CoA dehydrogenase/oxidase N-terminal" evidence="15">
    <location>
        <begin position="10"/>
        <end position="121"/>
    </location>
</feature>
<dbReference type="RefSeq" id="WP_102635764.1">
    <property type="nucleotide sequence ID" value="NZ_CADIJZ010000032.1"/>
</dbReference>
<keyword evidence="18" id="KW-1185">Reference proteome</keyword>
<organism evidence="16 19">
    <name type="scientific">Paraburkholderia rhynchosiae</name>
    <dbReference type="NCBI Taxonomy" id="487049"/>
    <lineage>
        <taxon>Bacteria</taxon>
        <taxon>Pseudomonadati</taxon>
        <taxon>Pseudomonadota</taxon>
        <taxon>Betaproteobacteria</taxon>
        <taxon>Burkholderiales</taxon>
        <taxon>Burkholderiaceae</taxon>
        <taxon>Paraburkholderia</taxon>
    </lineage>
</organism>
<comment type="subunit">
    <text evidence="9">Homotrimer or homotetramer.</text>
</comment>
<dbReference type="GO" id="GO:0050660">
    <property type="term" value="F:flavin adenine dinucleotide binding"/>
    <property type="evidence" value="ECO:0007669"/>
    <property type="project" value="InterPro"/>
</dbReference>
<dbReference type="EMBL" id="PNXY01000033">
    <property type="protein sequence ID" value="PMS24548.1"/>
    <property type="molecule type" value="Genomic_DNA"/>
</dbReference>
<evidence type="ECO:0000256" key="4">
    <source>
        <dbReference type="ARBA" id="ARBA00022801"/>
    </source>
</evidence>
<comment type="cofactor">
    <cofactor evidence="1">
        <name>FAD</name>
        <dbReference type="ChEBI" id="CHEBI:57692"/>
    </cofactor>
</comment>
<dbReference type="PANTHER" id="PTHR43884:SF12">
    <property type="entry name" value="ISOVALERYL-COA DEHYDROGENASE, MITOCHONDRIAL-RELATED"/>
    <property type="match status" value="1"/>
</dbReference>
<evidence type="ECO:0000259" key="13">
    <source>
        <dbReference type="Pfam" id="PF00441"/>
    </source>
</evidence>
<dbReference type="OrthoDB" id="8969033at2"/>
<dbReference type="GO" id="GO:0003995">
    <property type="term" value="F:acyl-CoA dehydrogenase activity"/>
    <property type="evidence" value="ECO:0007669"/>
    <property type="project" value="InterPro"/>
</dbReference>
<proteinExistence type="inferred from homology"/>
<dbReference type="Gene3D" id="1.20.140.10">
    <property type="entry name" value="Butyryl-CoA Dehydrogenase, subunit A, domain 3"/>
    <property type="match status" value="1"/>
</dbReference>
<evidence type="ECO:0000256" key="3">
    <source>
        <dbReference type="ARBA" id="ARBA00022630"/>
    </source>
</evidence>
<evidence type="ECO:0000256" key="10">
    <source>
        <dbReference type="ARBA" id="ARBA00066461"/>
    </source>
</evidence>
<protein>
    <recommendedName>
        <fullName evidence="11">3-sulfinopropanoyl-CoA desulfinase</fullName>
        <ecNumber evidence="10">3.13.1.4</ecNumber>
    </recommendedName>
    <alternativeName>
        <fullName evidence="12">3-sulfinopropionyl coenzyme A desulfinase</fullName>
    </alternativeName>
</protein>
<keyword evidence="3" id="KW-0285">Flavoprotein</keyword>
<gene>
    <name evidence="16" type="primary">acdA_2</name>
    <name evidence="17" type="ORF">C0Z16_30445</name>
    <name evidence="16" type="ORF">LMG27174_06169</name>
</gene>
<sequence>MTDVSAAFLSEQEVMIRDSARTVATEIVASTAAERDRTHAWPADELDAVAKLGFLGMLAPEEHGGSGATFVEYCLAIEELAFADAGFATVVHVHNTITGLIAAQGTEEQKRRFLPRLVMGETYAAGLFSEPQAGSDTAAFRTSARRDGDHYVLNGTKQFISNGNKAGVAVALAVTDQGSGKKGTSMFIIDTSEPGYQVARVENKLGQRSAHLAQIQLIDCRVPTGNIIGEEGGAYKKMLRGMSEGRIAIAAIAVGTARAALDAAVRYAKEREAYGAPIINLQGVAFDLADMATQVEIAHQFVIHAARLCAADLPCTKEASMAKLFATEMAEKVCSDALQIHGGYGYLNDFPVERFYRDVRVTKIYEGTSHIQKLIISRNL</sequence>
<evidence type="ECO:0000259" key="15">
    <source>
        <dbReference type="Pfam" id="PF02771"/>
    </source>
</evidence>
<evidence type="ECO:0000259" key="14">
    <source>
        <dbReference type="Pfam" id="PF02770"/>
    </source>
</evidence>
<evidence type="ECO:0000313" key="17">
    <source>
        <dbReference type="EMBL" id="PMS24548.1"/>
    </source>
</evidence>
<accession>A0A2N7W571</accession>
<keyword evidence="5" id="KW-0274">FAD</keyword>
<feature type="domain" description="Acyl-CoA dehydrogenase/oxidase C-terminal" evidence="13">
    <location>
        <begin position="238"/>
        <end position="380"/>
    </location>
</feature>
<dbReference type="Gene3D" id="2.40.110.10">
    <property type="entry name" value="Butyryl-CoA Dehydrogenase, subunit A, domain 2"/>
    <property type="match status" value="1"/>
</dbReference>
<dbReference type="EC" id="3.13.1.4" evidence="10"/>
<evidence type="ECO:0000256" key="12">
    <source>
        <dbReference type="ARBA" id="ARBA00075603"/>
    </source>
</evidence>
<dbReference type="FunFam" id="1.20.140.10:FF:000004">
    <property type="entry name" value="Acyl-CoA dehydrogenase FadE25"/>
    <property type="match status" value="1"/>
</dbReference>
<keyword evidence="6 16" id="KW-0560">Oxidoreductase</keyword>
<evidence type="ECO:0000313" key="18">
    <source>
        <dbReference type="Proteomes" id="UP000235659"/>
    </source>
</evidence>
<dbReference type="InterPro" id="IPR006089">
    <property type="entry name" value="Acyl-CoA_DH_CS"/>
</dbReference>
<dbReference type="SUPFAM" id="SSF56645">
    <property type="entry name" value="Acyl-CoA dehydrogenase NM domain-like"/>
    <property type="match status" value="1"/>
</dbReference>
<evidence type="ECO:0000256" key="7">
    <source>
        <dbReference type="ARBA" id="ARBA00052938"/>
    </source>
</evidence>
<keyword evidence="4" id="KW-0378">Hydrolase</keyword>
<dbReference type="Pfam" id="PF00441">
    <property type="entry name" value="Acyl-CoA_dh_1"/>
    <property type="match status" value="1"/>
</dbReference>
<dbReference type="Pfam" id="PF02771">
    <property type="entry name" value="Acyl-CoA_dh_N"/>
    <property type="match status" value="1"/>
</dbReference>
<dbReference type="Proteomes" id="UP000235659">
    <property type="component" value="Unassembled WGS sequence"/>
</dbReference>
<evidence type="ECO:0000256" key="6">
    <source>
        <dbReference type="ARBA" id="ARBA00023002"/>
    </source>
</evidence>
<evidence type="ECO:0000313" key="19">
    <source>
        <dbReference type="Proteomes" id="UP000494205"/>
    </source>
</evidence>
<comment type="catalytic activity">
    <reaction evidence="7">
        <text>3-sulfinopropanoyl-CoA + H2O = propanoyl-CoA + sulfite + H(+)</text>
        <dbReference type="Rhea" id="RHEA:41624"/>
        <dbReference type="ChEBI" id="CHEBI:15377"/>
        <dbReference type="ChEBI" id="CHEBI:15378"/>
        <dbReference type="ChEBI" id="CHEBI:17359"/>
        <dbReference type="ChEBI" id="CHEBI:57392"/>
        <dbReference type="ChEBI" id="CHEBI:78349"/>
        <dbReference type="EC" id="3.13.1.4"/>
    </reaction>
    <physiologicalReaction direction="left-to-right" evidence="7">
        <dbReference type="Rhea" id="RHEA:41625"/>
    </physiologicalReaction>
</comment>
<dbReference type="PIRSF" id="PIRSF016578">
    <property type="entry name" value="HsaA"/>
    <property type="match status" value="1"/>
</dbReference>
<evidence type="ECO:0000256" key="8">
    <source>
        <dbReference type="ARBA" id="ARBA00058152"/>
    </source>
</evidence>
<evidence type="ECO:0000256" key="1">
    <source>
        <dbReference type="ARBA" id="ARBA00001974"/>
    </source>
</evidence>
<dbReference type="InterPro" id="IPR013786">
    <property type="entry name" value="AcylCoA_DH/ox_N"/>
</dbReference>
<dbReference type="InterPro" id="IPR046373">
    <property type="entry name" value="Acyl-CoA_Oxase/DH_mid-dom_sf"/>
</dbReference>
<name>A0A2N7W571_9BURK</name>
<dbReference type="PROSITE" id="PS00073">
    <property type="entry name" value="ACYL_COA_DH_2"/>
    <property type="match status" value="1"/>
</dbReference>
<dbReference type="GO" id="GO:0016787">
    <property type="term" value="F:hydrolase activity"/>
    <property type="evidence" value="ECO:0007669"/>
    <property type="project" value="UniProtKB-KW"/>
</dbReference>
<dbReference type="SUPFAM" id="SSF47203">
    <property type="entry name" value="Acyl-CoA dehydrogenase C-terminal domain-like"/>
    <property type="match status" value="1"/>
</dbReference>
<feature type="domain" description="Acyl-CoA oxidase/dehydrogenase middle" evidence="14">
    <location>
        <begin position="128"/>
        <end position="219"/>
    </location>
</feature>
<evidence type="ECO:0000313" key="16">
    <source>
        <dbReference type="EMBL" id="CAB3735042.1"/>
    </source>
</evidence>
<dbReference type="PANTHER" id="PTHR43884">
    <property type="entry name" value="ACYL-COA DEHYDROGENASE"/>
    <property type="match status" value="1"/>
</dbReference>
<dbReference type="InterPro" id="IPR006091">
    <property type="entry name" value="Acyl-CoA_Oxase/DH_mid-dom"/>
</dbReference>
<dbReference type="InterPro" id="IPR009075">
    <property type="entry name" value="AcylCo_DH/oxidase_C"/>
</dbReference>